<feature type="binding site" evidence="11">
    <location>
        <position position="471"/>
    </location>
    <ligand>
        <name>L-glutamate</name>
        <dbReference type="ChEBI" id="CHEBI:29985"/>
    </ligand>
</feature>
<comment type="similarity">
    <text evidence="3">Belongs to the gamma-glutamyltransferase family.</text>
</comment>
<dbReference type="GO" id="GO:0036374">
    <property type="term" value="F:glutathione hydrolase activity"/>
    <property type="evidence" value="ECO:0007669"/>
    <property type="project" value="UniProtKB-UniRule"/>
</dbReference>
<evidence type="ECO:0000256" key="11">
    <source>
        <dbReference type="PIRSR" id="PIRSR600101-2"/>
    </source>
</evidence>
<feature type="signal peptide" evidence="13">
    <location>
        <begin position="1"/>
        <end position="26"/>
    </location>
</feature>
<evidence type="ECO:0000256" key="5">
    <source>
        <dbReference type="ARBA" id="ARBA00022679"/>
    </source>
</evidence>
<evidence type="ECO:0000313" key="15">
    <source>
        <dbReference type="Proteomes" id="UP000078340"/>
    </source>
</evidence>
<dbReference type="GO" id="GO:0006508">
    <property type="term" value="P:proteolysis"/>
    <property type="evidence" value="ECO:0007669"/>
    <property type="project" value="UniProtKB-KW"/>
</dbReference>
<evidence type="ECO:0000313" key="14">
    <source>
        <dbReference type="EMBL" id="OAQ69559.1"/>
    </source>
</evidence>
<proteinExistence type="inferred from homology"/>
<sequence length="568" mass="60364">MPLNTINFVSTAGLLLATNLFPASLAQGPSTNGSSSKLGAVASQSSVCSRIGTDLLQKGGSAVDAIVGTVLCVGTVSMYHSGIGGGGFALVRHGNGSYESVDFRDTAPKAAYQDMFKGNLNGSVYGGLASGVPGELRGLEYIHSQYGRLPWADVVMPAANVARQGFTVTGDLIQAMGRVSPNTFLTEDPTWAIDFAPRGYRVRLGEVMTRQRYGTTLESIAKQGVDAFYTGSIANATITALKAANGTMTLEDLRTYKVAHRMPVSMHYRGYKLTSTNVPSSGVVALSALNTISGYGDFGNPAEVNQSAHRLIEAMKFAYGQRSKLGDPDFVSGMAAYTQNMVNPDTGNKLRAKISDFKTEDASWYDPDNTLADDTPGTSHMVAADASGMSVSLTTTINTHFGSLLMVPETGVVMNNQMDDFSIPEKNNSYGYVPNQANFIMPGKRPLSSISPVIVEHPDGRLYYAIGAAGGSRIISATIQNLIHVLDSGLTVPQALAQPRLHNQLRPSNTTFEYAYSNSTVSYIGSLGHNLTWVPPIYSLAQGVRLLPNGTFEAAGEPRQVDSGGYAV</sequence>
<dbReference type="NCBIfam" id="TIGR00066">
    <property type="entry name" value="g_glut_trans"/>
    <property type="match status" value="1"/>
</dbReference>
<evidence type="ECO:0000256" key="7">
    <source>
        <dbReference type="ARBA" id="ARBA00023180"/>
    </source>
</evidence>
<gene>
    <name evidence="14" type="ORF">VFPFJ_11061</name>
</gene>
<dbReference type="InterPro" id="IPR043138">
    <property type="entry name" value="GGT_lsub"/>
</dbReference>
<dbReference type="InterPro" id="IPR000101">
    <property type="entry name" value="GGT_peptidase"/>
</dbReference>
<comment type="catalytic activity">
    <reaction evidence="1 12">
        <text>an S-substituted glutathione + H2O = an S-substituted L-cysteinylglycine + L-glutamate</text>
        <dbReference type="Rhea" id="RHEA:59468"/>
        <dbReference type="ChEBI" id="CHEBI:15377"/>
        <dbReference type="ChEBI" id="CHEBI:29985"/>
        <dbReference type="ChEBI" id="CHEBI:90779"/>
        <dbReference type="ChEBI" id="CHEBI:143103"/>
        <dbReference type="EC" id="3.4.19.13"/>
    </reaction>
</comment>
<evidence type="ECO:0000256" key="6">
    <source>
        <dbReference type="ARBA" id="ARBA00022801"/>
    </source>
</evidence>
<feature type="binding site" evidence="11">
    <location>
        <begin position="448"/>
        <end position="449"/>
    </location>
    <ligand>
        <name>L-glutamate</name>
        <dbReference type="ChEBI" id="CHEBI:29985"/>
    </ligand>
</feature>
<dbReference type="GO" id="GO:0005886">
    <property type="term" value="C:plasma membrane"/>
    <property type="evidence" value="ECO:0007669"/>
    <property type="project" value="TreeGrafter"/>
</dbReference>
<dbReference type="Proteomes" id="UP000078340">
    <property type="component" value="Unassembled WGS sequence"/>
</dbReference>
<dbReference type="UniPathway" id="UPA00204"/>
<dbReference type="FunFam" id="1.10.246.130:FF:000005">
    <property type="entry name" value="Gamma-glutamyltranspeptidase 1, putative"/>
    <property type="match status" value="1"/>
</dbReference>
<dbReference type="Gene3D" id="1.10.246.130">
    <property type="match status" value="1"/>
</dbReference>
<dbReference type="EMBL" id="LSBI01000021">
    <property type="protein sequence ID" value="OAQ69559.1"/>
    <property type="molecule type" value="Genomic_DNA"/>
</dbReference>
<evidence type="ECO:0000256" key="3">
    <source>
        <dbReference type="ARBA" id="ARBA00009381"/>
    </source>
</evidence>
<dbReference type="PANTHER" id="PTHR11686:SF62">
    <property type="entry name" value="GLUTATHIONE HYDROLASE"/>
    <property type="match status" value="1"/>
</dbReference>
<evidence type="ECO:0000256" key="10">
    <source>
        <dbReference type="PIRSR" id="PIRSR600101-1"/>
    </source>
</evidence>
<evidence type="ECO:0000256" key="2">
    <source>
        <dbReference type="ARBA" id="ARBA00001089"/>
    </source>
</evidence>
<feature type="active site" description="Nucleophile" evidence="10">
    <location>
        <position position="378"/>
    </location>
</feature>
<comment type="caution">
    <text evidence="14">The sequence shown here is derived from an EMBL/GenBank/DDBJ whole genome shotgun (WGS) entry which is preliminary data.</text>
</comment>
<keyword evidence="5 12" id="KW-0808">Transferase</keyword>
<protein>
    <recommendedName>
        <fullName evidence="12">Glutathione hydrolase</fullName>
        <ecNumber evidence="12">2.3.2.2</ecNumber>
        <ecNumber evidence="12">3.4.19.13</ecNumber>
    </recommendedName>
    <alternativeName>
        <fullName evidence="12">Gamma-glutamyltransferase</fullName>
    </alternativeName>
    <alternativeName>
        <fullName evidence="12">Gamma-glutamyltranspeptidase</fullName>
    </alternativeName>
</protein>
<dbReference type="InterPro" id="IPR029055">
    <property type="entry name" value="Ntn_hydrolases_N"/>
</dbReference>
<keyword evidence="7" id="KW-0325">Glycoprotein</keyword>
<dbReference type="GO" id="GO:0006751">
    <property type="term" value="P:glutathione catabolic process"/>
    <property type="evidence" value="ECO:0007669"/>
    <property type="project" value="UniProtKB-UniRule"/>
</dbReference>
<keyword evidence="4" id="KW-0645">Protease</keyword>
<evidence type="ECO:0000256" key="8">
    <source>
        <dbReference type="ARBA" id="ARBA00023315"/>
    </source>
</evidence>
<feature type="binding site" evidence="11">
    <location>
        <position position="420"/>
    </location>
    <ligand>
        <name>L-glutamate</name>
        <dbReference type="ChEBI" id="CHEBI:29985"/>
    </ligand>
</feature>
<comment type="catalytic activity">
    <reaction evidence="9 12">
        <text>an N-terminal (5-L-glutamyl)-[peptide] + an alpha-amino acid = 5-L-glutamyl amino acid + an N-terminal L-alpha-aminoacyl-[peptide]</text>
        <dbReference type="Rhea" id="RHEA:23904"/>
        <dbReference type="Rhea" id="RHEA-COMP:9780"/>
        <dbReference type="Rhea" id="RHEA-COMP:9795"/>
        <dbReference type="ChEBI" id="CHEBI:77644"/>
        <dbReference type="ChEBI" id="CHEBI:78597"/>
        <dbReference type="ChEBI" id="CHEBI:78599"/>
        <dbReference type="ChEBI" id="CHEBI:78608"/>
        <dbReference type="EC" id="2.3.2.2"/>
    </reaction>
</comment>
<organism evidence="14 15">
    <name type="scientific">Purpureocillium lilacinum</name>
    <name type="common">Paecilomyces lilacinus</name>
    <dbReference type="NCBI Taxonomy" id="33203"/>
    <lineage>
        <taxon>Eukaryota</taxon>
        <taxon>Fungi</taxon>
        <taxon>Dikarya</taxon>
        <taxon>Ascomycota</taxon>
        <taxon>Pezizomycotina</taxon>
        <taxon>Sordariomycetes</taxon>
        <taxon>Hypocreomycetidae</taxon>
        <taxon>Hypocreales</taxon>
        <taxon>Ophiocordycipitaceae</taxon>
        <taxon>Purpureocillium</taxon>
    </lineage>
</organism>
<evidence type="ECO:0000256" key="13">
    <source>
        <dbReference type="SAM" id="SignalP"/>
    </source>
</evidence>
<feature type="chain" id="PRO_5008102104" description="Glutathione hydrolase" evidence="13">
    <location>
        <begin position="27"/>
        <end position="568"/>
    </location>
</feature>
<comment type="pathway">
    <text evidence="12">Sulfur metabolism; glutathione metabolism.</text>
</comment>
<accession>A0A179FX51</accession>
<dbReference type="EC" id="2.3.2.2" evidence="12"/>
<dbReference type="Pfam" id="PF01019">
    <property type="entry name" value="G_glu_transpept"/>
    <property type="match status" value="1"/>
</dbReference>
<comment type="catalytic activity">
    <reaction evidence="2 12">
        <text>glutathione + H2O = L-cysteinylglycine + L-glutamate</text>
        <dbReference type="Rhea" id="RHEA:28807"/>
        <dbReference type="ChEBI" id="CHEBI:15377"/>
        <dbReference type="ChEBI" id="CHEBI:29985"/>
        <dbReference type="ChEBI" id="CHEBI:57925"/>
        <dbReference type="ChEBI" id="CHEBI:61694"/>
        <dbReference type="EC" id="3.4.19.13"/>
    </reaction>
</comment>
<keyword evidence="8 12" id="KW-0012">Acyltransferase</keyword>
<dbReference type="STRING" id="33203.A0A179FX51"/>
<evidence type="ECO:0000256" key="9">
    <source>
        <dbReference type="ARBA" id="ARBA00047417"/>
    </source>
</evidence>
<dbReference type="FunFam" id="3.60.20.40:FF:000008">
    <property type="entry name" value="Gamma-glutamyltranspeptidase (Eurofung)"/>
    <property type="match status" value="1"/>
</dbReference>
<evidence type="ECO:0000256" key="1">
    <source>
        <dbReference type="ARBA" id="ARBA00001049"/>
    </source>
</evidence>
<dbReference type="EC" id="3.4.19.13" evidence="12"/>
<keyword evidence="13" id="KW-0732">Signal</keyword>
<dbReference type="PRINTS" id="PR01210">
    <property type="entry name" value="GGTRANSPTASE"/>
</dbReference>
<name>A0A179FX51_PURLI</name>
<dbReference type="InterPro" id="IPR043137">
    <property type="entry name" value="GGT_ssub_C"/>
</dbReference>
<dbReference type="SUPFAM" id="SSF56235">
    <property type="entry name" value="N-terminal nucleophile aminohydrolases (Ntn hydrolases)"/>
    <property type="match status" value="1"/>
</dbReference>
<comment type="function">
    <text evidence="12">Cleaves the gamma-glutamyl peptide bond of glutathione and glutathione conjugates.</text>
</comment>
<evidence type="ECO:0000256" key="4">
    <source>
        <dbReference type="ARBA" id="ARBA00022670"/>
    </source>
</evidence>
<dbReference type="GO" id="GO:0103068">
    <property type="term" value="F:leukotriene C4 gamma-glutamyl transferase activity"/>
    <property type="evidence" value="ECO:0007669"/>
    <property type="project" value="UniProtKB-EC"/>
</dbReference>
<evidence type="ECO:0000256" key="12">
    <source>
        <dbReference type="RuleBase" id="RU368068"/>
    </source>
</evidence>
<dbReference type="PANTHER" id="PTHR11686">
    <property type="entry name" value="GAMMA GLUTAMYL TRANSPEPTIDASE"/>
    <property type="match status" value="1"/>
</dbReference>
<keyword evidence="6 12" id="KW-0378">Hydrolase</keyword>
<reference evidence="14 15" key="1">
    <citation type="submission" date="2016-02" db="EMBL/GenBank/DDBJ databases">
        <title>Biosynthesis of antibiotic leucinostatins and their inhibition on Phytophthora in bio-control Purpureocillium lilacinum.</title>
        <authorList>
            <person name="Wang G."/>
            <person name="Liu Z."/>
            <person name="Lin R."/>
            <person name="Li E."/>
            <person name="Mao Z."/>
            <person name="Ling J."/>
            <person name="Yin W."/>
            <person name="Xie B."/>
        </authorList>
    </citation>
    <scope>NUCLEOTIDE SEQUENCE [LARGE SCALE GENOMIC DNA]</scope>
    <source>
        <strain evidence="14">PLFJ-1</strain>
    </source>
</reference>
<dbReference type="Gene3D" id="3.60.20.40">
    <property type="match status" value="1"/>
</dbReference>
<feature type="binding site" evidence="11">
    <location>
        <position position="104"/>
    </location>
    <ligand>
        <name>L-glutamate</name>
        <dbReference type="ChEBI" id="CHEBI:29985"/>
    </ligand>
</feature>
<dbReference type="AlphaFoldDB" id="A0A179FX51"/>
<feature type="binding site" evidence="11">
    <location>
        <begin position="396"/>
        <end position="398"/>
    </location>
    <ligand>
        <name>L-glutamate</name>
        <dbReference type="ChEBI" id="CHEBI:29985"/>
    </ligand>
</feature>
<dbReference type="OMA" id="FAIRMNI"/>